<dbReference type="GO" id="GO:0005546">
    <property type="term" value="F:phosphatidylinositol-4,5-bisphosphate binding"/>
    <property type="evidence" value="ECO:0007669"/>
    <property type="project" value="InterPro"/>
</dbReference>
<sequence length="686" mass="75384">MSSAAPAPPPPQPESPPAGAGGDKVLAAAQHIVKSLATSKNAADDMIRILSGFDNRLSSITNDHLFPSPDPSSGPASASEISAAAFDAADQLIQLWDATPEALVFEAPEDDVAQYLAAVDVAVEHLARGGPGGARAGVAVQLAMARLEEELRHLMVRHAVPIDPTGLFFSLRRLSLESMDDLDASSEFDAATPHSLDGTPAGSETARGAALGSSPFEDQVFDPVRPEAVDELRAIADRMARAGYSRELADAYCGVRRDLLDEYLSVLGVERLSIDEVQRIEWKLLNDKMKKWVHGVKTVVRVLLAGERRLCDQVLAASDDLMEECFLESTKGCIMQILSFGDAVTVCPRSPEKVPRILDMYEVLAEVIPEMRDLCIGSSGDGVISDVQAILDRLGDAVRGNLFEFGKMLQQETSRRAMAAGEIHPMTRYVMNYLRLLVVYSETLDVLLADDNSDHDAFRNSDDQDQEHLESMTPLGRRLLKLISYLEANLEEKSKLYEDAALECIFAMNNLLYIVQKVKDSELGKILGDHWIKRRSGKIRQYSKSYLRVSWTKPLSYFKEDGYGSGSGSGSGYGSGSGSGSGSGHSSSRMSIKEKFKNFNMAFEEIYRNQTLWKVPDPQLREELKISISENVIPAYRAFLGRYGNQVDGGRNPGKYIKYTPEDLESHLSDLFEGSSVSVNNSRRRT</sequence>
<feature type="domain" description="Exocyst complex subunit Exo70 C-terminal" evidence="5">
    <location>
        <begin position="290"/>
        <end position="670"/>
    </location>
</feature>
<evidence type="ECO:0000313" key="6">
    <source>
        <dbReference type="EMBL" id="KAG2658632.1"/>
    </source>
</evidence>
<dbReference type="SUPFAM" id="SSF74788">
    <property type="entry name" value="Cullin repeat-like"/>
    <property type="match status" value="1"/>
</dbReference>
<proteinExistence type="inferred from homology"/>
<organism evidence="6 7">
    <name type="scientific">Panicum virgatum</name>
    <name type="common">Blackwell switchgrass</name>
    <dbReference type="NCBI Taxonomy" id="38727"/>
    <lineage>
        <taxon>Eukaryota</taxon>
        <taxon>Viridiplantae</taxon>
        <taxon>Streptophyta</taxon>
        <taxon>Embryophyta</taxon>
        <taxon>Tracheophyta</taxon>
        <taxon>Spermatophyta</taxon>
        <taxon>Magnoliopsida</taxon>
        <taxon>Liliopsida</taxon>
        <taxon>Poales</taxon>
        <taxon>Poaceae</taxon>
        <taxon>PACMAD clade</taxon>
        <taxon>Panicoideae</taxon>
        <taxon>Panicodae</taxon>
        <taxon>Paniceae</taxon>
        <taxon>Panicinae</taxon>
        <taxon>Panicum</taxon>
        <taxon>Panicum sect. Hiantes</taxon>
    </lineage>
</organism>
<evidence type="ECO:0000256" key="2">
    <source>
        <dbReference type="ARBA" id="ARBA00022448"/>
    </source>
</evidence>
<reference evidence="6" key="1">
    <citation type="submission" date="2020-05" db="EMBL/GenBank/DDBJ databases">
        <title>WGS assembly of Panicum virgatum.</title>
        <authorList>
            <person name="Lovell J.T."/>
            <person name="Jenkins J."/>
            <person name="Shu S."/>
            <person name="Juenger T.E."/>
            <person name="Schmutz J."/>
        </authorList>
    </citation>
    <scope>NUCLEOTIDE SEQUENCE</scope>
    <source>
        <strain evidence="6">AP13</strain>
    </source>
</reference>
<dbReference type="AlphaFoldDB" id="A0A8T0XAP5"/>
<dbReference type="GO" id="GO:0015031">
    <property type="term" value="P:protein transport"/>
    <property type="evidence" value="ECO:0007669"/>
    <property type="project" value="UniProtKB-KW"/>
</dbReference>
<dbReference type="EMBL" id="CM029037">
    <property type="protein sequence ID" value="KAG2658634.1"/>
    <property type="molecule type" value="Genomic_DNA"/>
</dbReference>
<accession>A0A8T0XAP5</accession>
<comment type="caution">
    <text evidence="6">The sequence shown here is derived from an EMBL/GenBank/DDBJ whole genome shotgun (WGS) entry which is preliminary data.</text>
</comment>
<dbReference type="EMBL" id="CM029037">
    <property type="protein sequence ID" value="KAG2658632.1"/>
    <property type="molecule type" value="Genomic_DNA"/>
</dbReference>
<dbReference type="OrthoDB" id="1922221at2759"/>
<keyword evidence="3" id="KW-0268">Exocytosis</keyword>
<feature type="compositionally biased region" description="Pro residues" evidence="4">
    <location>
        <begin position="1"/>
        <end position="16"/>
    </location>
</feature>
<evidence type="ECO:0000256" key="3">
    <source>
        <dbReference type="RuleBase" id="RU365026"/>
    </source>
</evidence>
<feature type="region of interest" description="Disordered" evidence="4">
    <location>
        <begin position="1"/>
        <end position="24"/>
    </location>
</feature>
<dbReference type="GO" id="GO:0000145">
    <property type="term" value="C:exocyst"/>
    <property type="evidence" value="ECO:0007669"/>
    <property type="project" value="InterPro"/>
</dbReference>
<evidence type="ECO:0000256" key="4">
    <source>
        <dbReference type="SAM" id="MobiDB-lite"/>
    </source>
</evidence>
<dbReference type="GO" id="GO:0006887">
    <property type="term" value="P:exocytosis"/>
    <property type="evidence" value="ECO:0007669"/>
    <property type="project" value="UniProtKB-KW"/>
</dbReference>
<feature type="region of interest" description="Disordered" evidence="4">
    <location>
        <begin position="568"/>
        <end position="589"/>
    </location>
</feature>
<dbReference type="InterPro" id="IPR016159">
    <property type="entry name" value="Cullin_repeat-like_dom_sf"/>
</dbReference>
<name>A0A8T0XAP5_PANVG</name>
<gene>
    <name evidence="6" type="ORF">PVAP13_1KG289600</name>
</gene>
<dbReference type="PANTHER" id="PTHR12542:SF168">
    <property type="entry name" value="EXOCYST SUBUNIT EXO70 FAMILY PROTEIN"/>
    <property type="match status" value="1"/>
</dbReference>
<dbReference type="PANTHER" id="PTHR12542">
    <property type="entry name" value="EXOCYST COMPLEX PROTEIN EXO70"/>
    <property type="match status" value="1"/>
</dbReference>
<dbReference type="EMBL" id="CM029037">
    <property type="protein sequence ID" value="KAG2658633.1"/>
    <property type="molecule type" value="Genomic_DNA"/>
</dbReference>
<evidence type="ECO:0000256" key="1">
    <source>
        <dbReference type="ARBA" id="ARBA00006756"/>
    </source>
</evidence>
<dbReference type="Pfam" id="PF03081">
    <property type="entry name" value="Exo70_C"/>
    <property type="match status" value="1"/>
</dbReference>
<dbReference type="Proteomes" id="UP000823388">
    <property type="component" value="Chromosome 1K"/>
</dbReference>
<keyword evidence="2 3" id="KW-0813">Transport</keyword>
<feature type="compositionally biased region" description="Gly residues" evidence="4">
    <location>
        <begin position="568"/>
        <end position="583"/>
    </location>
</feature>
<dbReference type="Gene3D" id="1.20.1280.170">
    <property type="entry name" value="Exocyst complex component Exo70"/>
    <property type="match status" value="1"/>
</dbReference>
<comment type="similarity">
    <text evidence="1 3">Belongs to the EXO70 family.</text>
</comment>
<evidence type="ECO:0000259" key="5">
    <source>
        <dbReference type="Pfam" id="PF03081"/>
    </source>
</evidence>
<keyword evidence="7" id="KW-1185">Reference proteome</keyword>
<keyword evidence="3" id="KW-0653">Protein transport</keyword>
<protein>
    <recommendedName>
        <fullName evidence="3">Exocyst subunit Exo70 family protein</fullName>
    </recommendedName>
</protein>
<feature type="region of interest" description="Disordered" evidence="4">
    <location>
        <begin position="189"/>
        <end position="209"/>
    </location>
</feature>
<evidence type="ECO:0000313" key="7">
    <source>
        <dbReference type="Proteomes" id="UP000823388"/>
    </source>
</evidence>
<comment type="function">
    <text evidence="3">Component of the exocyst complex.</text>
</comment>
<dbReference type="Pfam" id="PF20669">
    <property type="entry name" value="Exo70_N"/>
    <property type="match status" value="1"/>
</dbReference>
<dbReference type="InterPro" id="IPR004140">
    <property type="entry name" value="Exo70"/>
</dbReference>
<dbReference type="InterPro" id="IPR046364">
    <property type="entry name" value="Exo70_C"/>
</dbReference>